<sequence length="528" mass="58659">MRKFAVTTGHLLLLIVAVALLTFWGVRAYTAWRSPPPQLWHTFVPKELTVEEMDRSNWTQYLDREAQLFADVRSQVSDKLPDEAKTPSNRYYPGARVYPPSLANDWNRSYVMEPRGPVRGAVVLLHGLTDTPFSLRHVAQLYAEQGFVAIGLRIPAHGTVPAALTSVTWEDWMAGTRLAVREAKRRIQPDMPLHLVGFSNGGALALKYAMDSLEDPALARADRLILLSPMIGITRFARFAGLASVPAFFPPFAKSAWLGIVPEFNPFKYNSFPVNGARQTHRLTTTLQQQVTRLARLEVFNELPPILTFQSVMDYTVSTSAILYALYEHLPQNGSELVLYDVNRASVFGPLMRSASEVALSRILPPLPHKYGITVVGNAAPNSTDTVARTTVAGGREEQVEDLHIEYPKDIFSLSHVAVPFPMDDPLYGMRPAPGSDAEYGVNLGTLAARGERGALIVQLDSLFRTTSNPFFPYQMQRIDGAIRDPKPQHAGLAPRSTVPEPTPPATYEADIEKFLNESTEDYDSQPF</sequence>
<accession>S6ADE0</accession>
<name>S6ADE0_METRE</name>
<evidence type="ECO:0000259" key="2">
    <source>
        <dbReference type="Pfam" id="PF12146"/>
    </source>
</evidence>
<dbReference type="OrthoDB" id="8476759at2"/>
<keyword evidence="4" id="KW-1185">Reference proteome</keyword>
<dbReference type="PATRIC" id="fig|1245471.3.peg.1479"/>
<dbReference type="InterPro" id="IPR029058">
    <property type="entry name" value="AB_hydrolase_fold"/>
</dbReference>
<feature type="domain" description="Serine aminopeptidase S33" evidence="2">
    <location>
        <begin position="117"/>
        <end position="235"/>
    </location>
</feature>
<dbReference type="RefSeq" id="WP_016491394.1">
    <property type="nucleotide sequence ID" value="NC_021499.1"/>
</dbReference>
<dbReference type="SUPFAM" id="SSF53474">
    <property type="entry name" value="alpha/beta-Hydrolases"/>
    <property type="match status" value="1"/>
</dbReference>
<feature type="region of interest" description="Disordered" evidence="1">
    <location>
        <begin position="484"/>
        <end position="528"/>
    </location>
</feature>
<dbReference type="KEGG" id="pre:PCA10_14600"/>
<dbReference type="AlphaFoldDB" id="S6ADE0"/>
<dbReference type="Gene3D" id="3.40.50.1820">
    <property type="entry name" value="alpha/beta hydrolase"/>
    <property type="match status" value="1"/>
</dbReference>
<dbReference type="EMBL" id="AP013068">
    <property type="protein sequence ID" value="BAN47192.1"/>
    <property type="molecule type" value="Genomic_DNA"/>
</dbReference>
<organism evidence="3 4">
    <name type="scientific">Metapseudomonas resinovorans NBRC 106553</name>
    <dbReference type="NCBI Taxonomy" id="1245471"/>
    <lineage>
        <taxon>Bacteria</taxon>
        <taxon>Pseudomonadati</taxon>
        <taxon>Pseudomonadota</taxon>
        <taxon>Gammaproteobacteria</taxon>
        <taxon>Pseudomonadales</taxon>
        <taxon>Pseudomonadaceae</taxon>
        <taxon>Metapseudomonas</taxon>
    </lineage>
</organism>
<feature type="compositionally biased region" description="Acidic residues" evidence="1">
    <location>
        <begin position="519"/>
        <end position="528"/>
    </location>
</feature>
<dbReference type="HOGENOM" id="CLU_043381_0_0_6"/>
<dbReference type="STRING" id="1245471.PCA10_14600"/>
<dbReference type="PANTHER" id="PTHR11614">
    <property type="entry name" value="PHOSPHOLIPASE-RELATED"/>
    <property type="match status" value="1"/>
</dbReference>
<reference evidence="3 4" key="1">
    <citation type="journal article" date="2013" name="Genome Announc.">
        <title>Complete Genome Sequence of the Carbazole Degrader Pseudomonas resinovorans Strain CA10 (NBRC 106553).</title>
        <authorList>
            <person name="Shintani M."/>
            <person name="Hosoyama A."/>
            <person name="Ohji S."/>
            <person name="Tsuchikane K."/>
            <person name="Takarada H."/>
            <person name="Yamazoe A."/>
            <person name="Fujita N."/>
            <person name="Nojiri H."/>
        </authorList>
    </citation>
    <scope>NUCLEOTIDE SEQUENCE [LARGE SCALE GENOMIC DNA]</scope>
    <source>
        <strain evidence="3 4">NBRC 106553</strain>
    </source>
</reference>
<dbReference type="Proteomes" id="UP000015503">
    <property type="component" value="Chromosome"/>
</dbReference>
<dbReference type="InterPro" id="IPR051044">
    <property type="entry name" value="MAG_DAG_Lipase"/>
</dbReference>
<dbReference type="InterPro" id="IPR022742">
    <property type="entry name" value="Hydrolase_4"/>
</dbReference>
<proteinExistence type="predicted"/>
<protein>
    <recommendedName>
        <fullName evidence="2">Serine aminopeptidase S33 domain-containing protein</fullName>
    </recommendedName>
</protein>
<gene>
    <name evidence="3" type="ORF">PCA10_14600</name>
</gene>
<dbReference type="eggNOG" id="COG2267">
    <property type="taxonomic scope" value="Bacteria"/>
</dbReference>
<evidence type="ECO:0000313" key="4">
    <source>
        <dbReference type="Proteomes" id="UP000015503"/>
    </source>
</evidence>
<evidence type="ECO:0000256" key="1">
    <source>
        <dbReference type="SAM" id="MobiDB-lite"/>
    </source>
</evidence>
<evidence type="ECO:0000313" key="3">
    <source>
        <dbReference type="EMBL" id="BAN47192.1"/>
    </source>
</evidence>
<dbReference type="Pfam" id="PF12146">
    <property type="entry name" value="Hydrolase_4"/>
    <property type="match status" value="1"/>
</dbReference>